<feature type="transmembrane region" description="Helical" evidence="2">
    <location>
        <begin position="79"/>
        <end position="98"/>
    </location>
</feature>
<sequence length="111" mass="12715">MRRWRSAGGRDRHHRPLSANAKRQSVSVDCTVPASRRTDAWRASYVSHPAANVRRPMCTLYPWHQARRSAGGSIDDRRVIMLLCVYVPGHIFCVHTWIPGLSHSEHRAFSQ</sequence>
<feature type="region of interest" description="Disordered" evidence="1">
    <location>
        <begin position="1"/>
        <end position="29"/>
    </location>
</feature>
<proteinExistence type="predicted"/>
<keyword evidence="4" id="KW-1185">Reference proteome</keyword>
<keyword evidence="2" id="KW-0812">Transmembrane</keyword>
<name>A0A4Q9Q7K2_9APHY</name>
<protein>
    <submittedName>
        <fullName evidence="3">Uncharacterized protein</fullName>
    </submittedName>
</protein>
<evidence type="ECO:0000256" key="2">
    <source>
        <dbReference type="SAM" id="Phobius"/>
    </source>
</evidence>
<dbReference type="EMBL" id="ML145091">
    <property type="protein sequence ID" value="TBU62976.1"/>
    <property type="molecule type" value="Genomic_DNA"/>
</dbReference>
<evidence type="ECO:0000256" key="1">
    <source>
        <dbReference type="SAM" id="MobiDB-lite"/>
    </source>
</evidence>
<organism evidence="3 4">
    <name type="scientific">Dichomitus squalens</name>
    <dbReference type="NCBI Taxonomy" id="114155"/>
    <lineage>
        <taxon>Eukaryota</taxon>
        <taxon>Fungi</taxon>
        <taxon>Dikarya</taxon>
        <taxon>Basidiomycota</taxon>
        <taxon>Agaricomycotina</taxon>
        <taxon>Agaricomycetes</taxon>
        <taxon>Polyporales</taxon>
        <taxon>Polyporaceae</taxon>
        <taxon>Dichomitus</taxon>
    </lineage>
</organism>
<accession>A0A4Q9Q7K2</accession>
<dbReference type="Proteomes" id="UP000292082">
    <property type="component" value="Unassembled WGS sequence"/>
</dbReference>
<evidence type="ECO:0000313" key="4">
    <source>
        <dbReference type="Proteomes" id="UP000292082"/>
    </source>
</evidence>
<keyword evidence="2" id="KW-0472">Membrane</keyword>
<evidence type="ECO:0000313" key="3">
    <source>
        <dbReference type="EMBL" id="TBU62976.1"/>
    </source>
</evidence>
<reference evidence="3 4" key="1">
    <citation type="submission" date="2019-01" db="EMBL/GenBank/DDBJ databases">
        <title>Draft genome sequences of three monokaryotic isolates of the white-rot basidiomycete fungus Dichomitus squalens.</title>
        <authorList>
            <consortium name="DOE Joint Genome Institute"/>
            <person name="Lopez S.C."/>
            <person name="Andreopoulos B."/>
            <person name="Pangilinan J."/>
            <person name="Lipzen A."/>
            <person name="Riley R."/>
            <person name="Ahrendt S."/>
            <person name="Ng V."/>
            <person name="Barry K."/>
            <person name="Daum C."/>
            <person name="Grigoriev I.V."/>
            <person name="Hilden K.S."/>
            <person name="Makela M.R."/>
            <person name="de Vries R.P."/>
        </authorList>
    </citation>
    <scope>NUCLEOTIDE SEQUENCE [LARGE SCALE GENOMIC DNA]</scope>
    <source>
        <strain evidence="3 4">CBS 464.89</strain>
    </source>
</reference>
<gene>
    <name evidence="3" type="ORF">BD310DRAFT_917548</name>
</gene>
<keyword evidence="2" id="KW-1133">Transmembrane helix</keyword>
<dbReference type="AlphaFoldDB" id="A0A4Q9Q7K2"/>
<feature type="compositionally biased region" description="Basic residues" evidence="1">
    <location>
        <begin position="1"/>
        <end position="16"/>
    </location>
</feature>